<protein>
    <submittedName>
        <fullName evidence="1">Uncharacterized protein</fullName>
    </submittedName>
</protein>
<dbReference type="EMBL" id="KN662051">
    <property type="protein sequence ID" value="KHN13943.1"/>
    <property type="molecule type" value="Genomic_DNA"/>
</dbReference>
<dbReference type="AlphaFoldDB" id="A0A0B2Q1T4"/>
<name>A0A0B2Q1T4_GLYSO</name>
<sequence>QPLRVTLEDYSSTSVPQHFSSVARPKVQAQNLTYPPSLIQLIQSNLFHGLPNEDPYSHLATYIEICNTIKLAGVPEDAIRLRLFSFSLSGQAK</sequence>
<feature type="non-terminal residue" evidence="1">
    <location>
        <position position="93"/>
    </location>
</feature>
<reference evidence="1" key="1">
    <citation type="submission" date="2014-07" db="EMBL/GenBank/DDBJ databases">
        <title>Identification of a novel salt tolerance gene in wild soybean by whole-genome sequencing.</title>
        <authorList>
            <person name="Lam H.-M."/>
            <person name="Qi X."/>
            <person name="Li M.-W."/>
            <person name="Liu X."/>
            <person name="Xie M."/>
            <person name="Ni M."/>
            <person name="Xu X."/>
        </authorList>
    </citation>
    <scope>NUCLEOTIDE SEQUENCE [LARGE SCALE GENOMIC DNA]</scope>
    <source>
        <tissue evidence="1">Root</tissue>
    </source>
</reference>
<gene>
    <name evidence="1" type="ORF">glysoja_049589</name>
</gene>
<feature type="non-terminal residue" evidence="1">
    <location>
        <position position="1"/>
    </location>
</feature>
<dbReference type="Proteomes" id="UP000053555">
    <property type="component" value="Unassembled WGS sequence"/>
</dbReference>
<proteinExistence type="predicted"/>
<evidence type="ECO:0000313" key="1">
    <source>
        <dbReference type="EMBL" id="KHN13943.1"/>
    </source>
</evidence>
<organism evidence="1">
    <name type="scientific">Glycine soja</name>
    <name type="common">Wild soybean</name>
    <dbReference type="NCBI Taxonomy" id="3848"/>
    <lineage>
        <taxon>Eukaryota</taxon>
        <taxon>Viridiplantae</taxon>
        <taxon>Streptophyta</taxon>
        <taxon>Embryophyta</taxon>
        <taxon>Tracheophyta</taxon>
        <taxon>Spermatophyta</taxon>
        <taxon>Magnoliopsida</taxon>
        <taxon>eudicotyledons</taxon>
        <taxon>Gunneridae</taxon>
        <taxon>Pentapetalae</taxon>
        <taxon>rosids</taxon>
        <taxon>fabids</taxon>
        <taxon>Fabales</taxon>
        <taxon>Fabaceae</taxon>
        <taxon>Papilionoideae</taxon>
        <taxon>50 kb inversion clade</taxon>
        <taxon>NPAAA clade</taxon>
        <taxon>indigoferoid/millettioid clade</taxon>
        <taxon>Phaseoleae</taxon>
        <taxon>Glycine</taxon>
        <taxon>Glycine subgen. Soja</taxon>
    </lineage>
</organism>
<accession>A0A0B2Q1T4</accession>